<dbReference type="PROSITE" id="PS50164">
    <property type="entry name" value="GIY_YIG"/>
    <property type="match status" value="1"/>
</dbReference>
<dbReference type="AlphaFoldDB" id="A0A372NMW4"/>
<organism evidence="2 3">
    <name type="scientific">Mucilaginibacter conchicola</name>
    <dbReference type="NCBI Taxonomy" id="2303333"/>
    <lineage>
        <taxon>Bacteria</taxon>
        <taxon>Pseudomonadati</taxon>
        <taxon>Bacteroidota</taxon>
        <taxon>Sphingobacteriia</taxon>
        <taxon>Sphingobacteriales</taxon>
        <taxon>Sphingobacteriaceae</taxon>
        <taxon>Mucilaginibacter</taxon>
    </lineage>
</organism>
<accession>A0A372NMW4</accession>
<dbReference type="InterPro" id="IPR000305">
    <property type="entry name" value="GIY-YIG_endonuc"/>
</dbReference>
<dbReference type="CDD" id="cd10449">
    <property type="entry name" value="GIY-YIG_SLX1_like"/>
    <property type="match status" value="1"/>
</dbReference>
<dbReference type="InterPro" id="IPR035901">
    <property type="entry name" value="GIY-YIG_endonuc_sf"/>
</dbReference>
<keyword evidence="3" id="KW-1185">Reference proteome</keyword>
<comment type="caution">
    <text evidence="2">The sequence shown here is derived from an EMBL/GenBank/DDBJ whole genome shotgun (WGS) entry which is preliminary data.</text>
</comment>
<gene>
    <name evidence="2" type="ORF">D0C36_21055</name>
</gene>
<evidence type="ECO:0000313" key="2">
    <source>
        <dbReference type="EMBL" id="RFZ90289.1"/>
    </source>
</evidence>
<dbReference type="Pfam" id="PF01541">
    <property type="entry name" value="GIY-YIG"/>
    <property type="match status" value="1"/>
</dbReference>
<dbReference type="EMBL" id="QWDC01000004">
    <property type="protein sequence ID" value="RFZ90289.1"/>
    <property type="molecule type" value="Genomic_DNA"/>
</dbReference>
<protein>
    <submittedName>
        <fullName evidence="2">GIY-YIG nuclease family protein</fullName>
    </submittedName>
</protein>
<evidence type="ECO:0000313" key="3">
    <source>
        <dbReference type="Proteomes" id="UP000264217"/>
    </source>
</evidence>
<feature type="domain" description="GIY-YIG" evidence="1">
    <location>
        <begin position="1"/>
        <end position="76"/>
    </location>
</feature>
<dbReference type="Proteomes" id="UP000264217">
    <property type="component" value="Unassembled WGS sequence"/>
</dbReference>
<proteinExistence type="predicted"/>
<sequence>MEYCCYIIYSLKLDRYYVGQTDDIEQRLIQHNSGFSTYTSKANDWCLKHLEVFETRDLAQNREREIKRKKSRKYIEWVSSAR</sequence>
<dbReference type="RefSeq" id="WP_117393703.1">
    <property type="nucleotide sequence ID" value="NZ_QWDC01000004.1"/>
</dbReference>
<dbReference type="Gene3D" id="3.40.1440.10">
    <property type="entry name" value="GIY-YIG endonuclease"/>
    <property type="match status" value="1"/>
</dbReference>
<name>A0A372NMW4_9SPHI</name>
<evidence type="ECO:0000259" key="1">
    <source>
        <dbReference type="PROSITE" id="PS50164"/>
    </source>
</evidence>
<reference evidence="2 3" key="1">
    <citation type="submission" date="2018-08" db="EMBL/GenBank/DDBJ databases">
        <title>Mucilaginibacter sp. MYSH2.</title>
        <authorList>
            <person name="Seo T."/>
        </authorList>
    </citation>
    <scope>NUCLEOTIDE SEQUENCE [LARGE SCALE GENOMIC DNA]</scope>
    <source>
        <strain evidence="2 3">MYSH2</strain>
    </source>
</reference>
<dbReference type="SUPFAM" id="SSF82771">
    <property type="entry name" value="GIY-YIG endonuclease"/>
    <property type="match status" value="1"/>
</dbReference>
<dbReference type="OrthoDB" id="677560at2"/>